<feature type="compositionally biased region" description="Basic and acidic residues" evidence="5">
    <location>
        <begin position="525"/>
        <end position="539"/>
    </location>
</feature>
<feature type="domain" description="Beta/gamma crystallin 'Greek key'" evidence="6">
    <location>
        <begin position="2119"/>
        <end position="2157"/>
    </location>
</feature>
<evidence type="ECO:0000256" key="3">
    <source>
        <dbReference type="ARBA" id="ARBA00022734"/>
    </source>
</evidence>
<accession>A0A8C8RBB7</accession>
<dbReference type="InterPro" id="IPR001064">
    <property type="entry name" value="Beta/gamma_crystallin"/>
</dbReference>
<feature type="compositionally biased region" description="Low complexity" evidence="5">
    <location>
        <begin position="500"/>
        <end position="511"/>
    </location>
</feature>
<evidence type="ECO:0000256" key="2">
    <source>
        <dbReference type="ARBA" id="ARBA00022553"/>
    </source>
</evidence>
<dbReference type="SUPFAM" id="SSF49695">
    <property type="entry name" value="gamma-Crystallin-like"/>
    <property type="match status" value="3"/>
</dbReference>
<reference evidence="7" key="1">
    <citation type="submission" date="2025-08" db="UniProtKB">
        <authorList>
            <consortium name="Ensembl"/>
        </authorList>
    </citation>
    <scope>IDENTIFICATION</scope>
</reference>
<dbReference type="PANTHER" id="PTHR11818:SF38">
    <property type="entry name" value="VERY LARGE A-KINASE ANCHOR PROTEIN"/>
    <property type="match status" value="1"/>
</dbReference>
<feature type="region of interest" description="Disordered" evidence="5">
    <location>
        <begin position="500"/>
        <end position="539"/>
    </location>
</feature>
<evidence type="ECO:0000313" key="8">
    <source>
        <dbReference type="Proteomes" id="UP000694393"/>
    </source>
</evidence>
<feature type="region of interest" description="Disordered" evidence="5">
    <location>
        <begin position="23"/>
        <end position="63"/>
    </location>
</feature>
<name>A0A8C8RBB7_9SAUR</name>
<feature type="domain" description="Beta/gamma crystallin 'Greek key'" evidence="6">
    <location>
        <begin position="2483"/>
        <end position="2524"/>
    </location>
</feature>
<dbReference type="SUPFAM" id="SSF50370">
    <property type="entry name" value="Ricin B-like lectins"/>
    <property type="match status" value="1"/>
</dbReference>
<evidence type="ECO:0000256" key="1">
    <source>
        <dbReference type="ARBA" id="ARBA00009646"/>
    </source>
</evidence>
<dbReference type="SMART" id="SM00458">
    <property type="entry name" value="RICIN"/>
    <property type="match status" value="1"/>
</dbReference>
<dbReference type="FunFam" id="2.60.20.10:FF:000008">
    <property type="entry name" value="very large A-kinase anchor protein"/>
    <property type="match status" value="1"/>
</dbReference>
<feature type="region of interest" description="Disordered" evidence="5">
    <location>
        <begin position="1684"/>
        <end position="1710"/>
    </location>
</feature>
<feature type="compositionally biased region" description="Low complexity" evidence="5">
    <location>
        <begin position="29"/>
        <end position="42"/>
    </location>
</feature>
<keyword evidence="3" id="KW-0430">Lectin</keyword>
<dbReference type="Pfam" id="PF00652">
    <property type="entry name" value="Ricin_B_lectin"/>
    <property type="match status" value="1"/>
</dbReference>
<dbReference type="FunFam" id="2.60.20.10:FF:000006">
    <property type="entry name" value="Very large A-kinase anchor protein"/>
    <property type="match status" value="1"/>
</dbReference>
<dbReference type="GO" id="GO:0030246">
    <property type="term" value="F:carbohydrate binding"/>
    <property type="evidence" value="ECO:0007669"/>
    <property type="project" value="UniProtKB-KW"/>
</dbReference>
<dbReference type="SMART" id="SM00247">
    <property type="entry name" value="XTALbg"/>
    <property type="match status" value="5"/>
</dbReference>
<keyword evidence="4" id="KW-0677">Repeat</keyword>
<sequence length="2660" mass="294898">MSGGGSRRRTGFSWQSSFSRLFVRSPPRAAEGQQDGDQAQLQKPATHSFTSKENEPINVKSDKKEITLLPALLKISQNEDKNHSMEDLSRCTTTEELKKATSLPSLAPGSKRAQNNRQPKEGFFQFLGSLFNIGSKSSLGEAKQSTLRDGHNRPGKDLQNPTALQQDGISKHQKMEIFVISTAGTKELALNKEEPAIANIGEIGSQDLQRGQEQSGDKLTQTECKPEAPAVTYATYRGSVRIKQLLKKQAEMALREEENTEGKHTGNGEVQSDVLLNPTPNIKKETIGHLVKENQKADAKDNKEDDKANLSVVKMELKKSDIAKDILDSCEHGRIANTSAPSTEIGSNRNHIGELDLLDSLNHAPVPDIPEVERTHLLDSVLSARDDNEFPASSNDQFVDSVKTNSGSNRLAEKGERTKEETEAQFQSDNNDTFSFDIRIHSCVQVSNEDSMKTVQSECECSSKQKREAVDKKLPLIEGEYARNNQIGSKLEVKLGVQMSHSSSTASQHQAGKCTENASKASGPRVDDSPKNVATEERERETQTFYASVHLPLNQEGATEKLLQAVPDIQFYGGNKLMVPDSLPASVLSPKTVQDAGMQAVHSPSIKEFSESGEPMHIPNASSMTPEGESKYFNTEQTAVPSLEYEDPETTKVSSESAEVNIGNTSTSECGSMKSHILPPILESDTASPGKAITPVSITKIFPPVPAAEDGSLANIRPSTHKSEDETMTKRGMLGQDVKKPNISFPDREYDNSKPLKSEEMSLPNNTVPVRAVNLPNPSLKTNEVFIAQTSVLSMEGNMAMITPQTHETRDKRVDEIVPATPKTVNASLTNISPSSQSEEICFSKLSPPALNLEVNRFFDISHSALGSGKSALTKHSSSAFEKGVGLGIISAARPNSEDSSLVKISAKQEKSDKSKTVPAILNSTDVSQCKILSPASKSENIQMSELLVTSEEISEPKSAFLATKPGGEVPKMVASFLENGDVSTPRIISHALENAEITKTQILPCSEDINTQCTSFPLESEVILAESNRPTPNVEDVCILKLASPSLKSKEISRICPSALETAEALDRINFSVVKYEDGKISSKLRSSDEADYVPTDIPPAQKFEDACLANSIWSTPCPLELVEAISGVDYSNDVHKIPTEQVNLCNRIPAISKKTATMNDHTASFTKSSDFCSQKTWKDMGTGKHVHMESQDTVVLFKKAEEIVDAVLHLAIEEIRSKQAASVHQPCGNKDNLIKLDILKEQKTGKIQLNPEVAQSAKHSLKCFNESCAGSNSEVKGGETVATNNQDKKISFNITHKTDLHSSVALKAKEIVDEVINSAKQKLMFNQLENSESKGPSKNVMLKYETGFSKTVNTDVMLAAKTQEIIKESLDLKQIGKGLIQNVAKDCKNAVCSVSLLLNSVEGSTDSTKGGEPVPNNVLSHQRNGLLHSDDLASLESDLALIAEDKHSKNVYDSRVVTEMDDKTSIWTASNKSEETLHVVNGDTVIIEERMPPLELKDVCNNANVPEHISVPTSIFNSSSFLHDEDYSCIPSKSKNENSPSGLDESSIGKFLPEQCGKEEAASVFVEETNPKDSKADSKESIEKIEEVSEILHGKCRLNTHFTASESSVIVKDIEGKIYFNSDFAHEETLKSALMMDQDLQRENTLGKKNLDYNNDTVELTNILAYWPQDEQSESNSFITILDEGSPPDENQCISADKEQSHSVSPPDLSLNNIQHLLRCETAESKYEPYEEDNKLNETLDNCSSESFMTVEAKRYKIYPFSLSPIYEDDSPQEDQLSTDISPGGHFSEKSTDNASRSSSVLSLLQSVSERLKFSNQFNEDEKEEEEVVVMKESYEENTVDVQKDYITSQWTDSSNMVLLENDQESAPRLKQSLVLSTELLSFQQQSEPLPEETSLFPNPAHSTRVQQKADAAVKPVSSSVYYQYFQTSRNNSCEKGIRFGSILEEGLLPRSQKPQDHNLSKSGAFPVNLIDRESLKCNPRPGKMILYDIHGDKSKREIYHDLLDATSWTFQRGALLSVIRGCWILYEKPKFQGEKYVLEEGEMVLNRLWHLQDMKRHPRNLAVGSIKHVAKDCSIPEIEFCPQAGTEGFPICMQSAVANLEELDVKSTFYITIKSGVWLAYSDLNYKGEVTVLEEGNSPSEISAADVKSLRPLKMGGLKVQMPMNVKIVIYERRHFGGWAKELSENIEAVPALFRNDEDFQGIGSIRVIGGVWVAYEKERYKGCQYLLEEGEYEDIHSCGRISCVLLSFRFLQADFIESSITLFESDVEDGKVLDIVNQEIPDLEQTEFGLETRSICVKSGVWVAYQQKYFCGEQYVLEKGKYKCFFDWGGSNEIIMSIRPIKLEPLGTNEPPHLLKAFSNTHFQGACVDFTAEVSDFTSFIPCSFKVLRGCWLLFYQGEIADNYCVLEEGLYSDLTSCGCPKATLKSLKPVEYVFDEPSISLFALECGEGRELYFQEAISSVLNKDLHFYTQSVWVRSGLWIAYEGGNFSGKQILLEPCKISNWTEYSGWKVIGSLRPMKQPAVYFRIKNRAQDKYLTVTGNLLDARTTSVCVSPYNGKNTQIWHYRQGLFKSKANDACLDVISGRDIPGAKVALWTEHGKARQKWRLNKNGTISSYLSDQLVLDIKGGNYYDRNHIIVNQPLESESSQKWDIEIL</sequence>
<feature type="compositionally biased region" description="Polar residues" evidence="5">
    <location>
        <begin position="391"/>
        <end position="409"/>
    </location>
</feature>
<feature type="compositionally biased region" description="Basic and acidic residues" evidence="5">
    <location>
        <begin position="77"/>
        <end position="99"/>
    </location>
</feature>
<feature type="compositionally biased region" description="Basic and acidic residues" evidence="5">
    <location>
        <begin position="50"/>
        <end position="63"/>
    </location>
</feature>
<evidence type="ECO:0000313" key="7">
    <source>
        <dbReference type="Ensembl" id="ENSPCEP00000002532.1"/>
    </source>
</evidence>
<dbReference type="InterPro" id="IPR035992">
    <property type="entry name" value="Ricin_B-like_lectins"/>
</dbReference>
<dbReference type="FunFam" id="2.60.20.10:FF:000011">
    <property type="entry name" value="very large A-kinase anchor protein"/>
    <property type="match status" value="1"/>
</dbReference>
<dbReference type="FunFam" id="2.80.10.50:FF:000038">
    <property type="entry name" value="very large A-kinase anchor protein isoform X1"/>
    <property type="match status" value="1"/>
</dbReference>
<dbReference type="FunFam" id="2.60.20.10:FF:000010">
    <property type="entry name" value="very large A-kinase anchor protein"/>
    <property type="match status" value="1"/>
</dbReference>
<protein>
    <submittedName>
        <fullName evidence="7">Crystallin beta-gamma domain containing 3</fullName>
    </submittedName>
</protein>
<feature type="region of interest" description="Disordered" evidence="5">
    <location>
        <begin position="75"/>
        <end position="118"/>
    </location>
</feature>
<dbReference type="Pfam" id="PF00030">
    <property type="entry name" value="Crystall"/>
    <property type="match status" value="5"/>
</dbReference>
<feature type="domain" description="Beta/gamma crystallin 'Greek key'" evidence="6">
    <location>
        <begin position="2169"/>
        <end position="2213"/>
    </location>
</feature>
<feature type="region of interest" description="Disordered" evidence="5">
    <location>
        <begin position="388"/>
        <end position="426"/>
    </location>
</feature>
<dbReference type="PANTHER" id="PTHR11818">
    <property type="entry name" value="BETA/GAMMA CRYSTALLIN"/>
    <property type="match status" value="1"/>
</dbReference>
<dbReference type="CDD" id="cd23463">
    <property type="entry name" value="beta-trefoil_Ricin_vlAKAP"/>
    <property type="match status" value="1"/>
</dbReference>
<evidence type="ECO:0000259" key="6">
    <source>
        <dbReference type="PROSITE" id="PS50915"/>
    </source>
</evidence>
<dbReference type="PROSITE" id="PS50915">
    <property type="entry name" value="CRYSTALLIN_BETA_GAMMA"/>
    <property type="match status" value="6"/>
</dbReference>
<dbReference type="Gene3D" id="2.60.20.10">
    <property type="entry name" value="Crystallins"/>
    <property type="match status" value="6"/>
</dbReference>
<evidence type="ECO:0000256" key="5">
    <source>
        <dbReference type="SAM" id="MobiDB-lite"/>
    </source>
</evidence>
<feature type="compositionally biased region" description="Basic and acidic residues" evidence="5">
    <location>
        <begin position="253"/>
        <end position="266"/>
    </location>
</feature>
<proteinExistence type="inferred from homology"/>
<feature type="compositionally biased region" description="Basic and acidic residues" evidence="5">
    <location>
        <begin position="146"/>
        <end position="156"/>
    </location>
</feature>
<dbReference type="GO" id="GO:0002088">
    <property type="term" value="P:lens development in camera-type eye"/>
    <property type="evidence" value="ECO:0007669"/>
    <property type="project" value="TreeGrafter"/>
</dbReference>
<organism evidence="7 8">
    <name type="scientific">Pelusios castaneus</name>
    <name type="common">West African mud turtle</name>
    <dbReference type="NCBI Taxonomy" id="367368"/>
    <lineage>
        <taxon>Eukaryota</taxon>
        <taxon>Metazoa</taxon>
        <taxon>Chordata</taxon>
        <taxon>Craniata</taxon>
        <taxon>Vertebrata</taxon>
        <taxon>Euteleostomi</taxon>
        <taxon>Archelosauria</taxon>
        <taxon>Testudinata</taxon>
        <taxon>Testudines</taxon>
        <taxon>Pleurodira</taxon>
        <taxon>Pelomedusidae</taxon>
        <taxon>Pelusios</taxon>
    </lineage>
</organism>
<feature type="domain" description="Beta/gamma crystallin 'Greek key'" evidence="6">
    <location>
        <begin position="2024"/>
        <end position="2073"/>
    </location>
</feature>
<keyword evidence="8" id="KW-1185">Reference proteome</keyword>
<dbReference type="InterPro" id="IPR050252">
    <property type="entry name" value="Beta/Gamma-Crystallin"/>
</dbReference>
<feature type="region of interest" description="Disordered" evidence="5">
    <location>
        <begin position="253"/>
        <end position="275"/>
    </location>
</feature>
<feature type="compositionally biased region" description="Polar residues" evidence="5">
    <location>
        <begin position="651"/>
        <end position="670"/>
    </location>
</feature>
<evidence type="ECO:0000256" key="4">
    <source>
        <dbReference type="ARBA" id="ARBA00022737"/>
    </source>
</evidence>
<feature type="domain" description="Beta/gamma crystallin 'Greek key'" evidence="6">
    <location>
        <begin position="2214"/>
        <end position="2246"/>
    </location>
</feature>
<keyword evidence="2" id="KW-0597">Phosphoprotein</keyword>
<comment type="similarity">
    <text evidence="1">Belongs to the beta/gamma-crystallin family.</text>
</comment>
<dbReference type="InterPro" id="IPR000772">
    <property type="entry name" value="Ricin_B_lectin"/>
</dbReference>
<dbReference type="GO" id="GO:0005212">
    <property type="term" value="F:structural constituent of eye lens"/>
    <property type="evidence" value="ECO:0007669"/>
    <property type="project" value="TreeGrafter"/>
</dbReference>
<feature type="region of interest" description="Disordered" evidence="5">
    <location>
        <begin position="141"/>
        <end position="162"/>
    </location>
</feature>
<feature type="region of interest" description="Disordered" evidence="5">
    <location>
        <begin position="650"/>
        <end position="672"/>
    </location>
</feature>
<dbReference type="GO" id="GO:0007601">
    <property type="term" value="P:visual perception"/>
    <property type="evidence" value="ECO:0007669"/>
    <property type="project" value="TreeGrafter"/>
</dbReference>
<dbReference type="InterPro" id="IPR011024">
    <property type="entry name" value="G_crystallin-like"/>
</dbReference>
<dbReference type="Ensembl" id="ENSPCET00000002615.1">
    <property type="protein sequence ID" value="ENSPCEP00000002532.1"/>
    <property type="gene ID" value="ENSPCEG00000001469.1"/>
</dbReference>
<feature type="region of interest" description="Disordered" evidence="5">
    <location>
        <begin position="1769"/>
        <end position="1797"/>
    </location>
</feature>
<dbReference type="Proteomes" id="UP000694393">
    <property type="component" value="Unplaced"/>
</dbReference>
<feature type="domain" description="Beta/gamma crystallin 'Greek key'" evidence="6">
    <location>
        <begin position="2304"/>
        <end position="2346"/>
    </location>
</feature>
<reference evidence="7" key="2">
    <citation type="submission" date="2025-09" db="UniProtKB">
        <authorList>
            <consortium name="Ensembl"/>
        </authorList>
    </citation>
    <scope>IDENTIFICATION</scope>
</reference>
<dbReference type="Gene3D" id="2.80.10.50">
    <property type="match status" value="1"/>
</dbReference>
<dbReference type="FunFam" id="2.60.20.10:FF:000009">
    <property type="entry name" value="very large A-kinase anchor protein"/>
    <property type="match status" value="1"/>
</dbReference>
<dbReference type="PROSITE" id="PS50231">
    <property type="entry name" value="RICIN_B_LECTIN"/>
    <property type="match status" value="1"/>
</dbReference>
<feature type="compositionally biased region" description="Basic and acidic residues" evidence="5">
    <location>
        <begin position="411"/>
        <end position="422"/>
    </location>
</feature>